<protein>
    <recommendedName>
        <fullName evidence="1">Catabolite control protein A</fullName>
    </recommendedName>
</protein>
<evidence type="ECO:0000256" key="2">
    <source>
        <dbReference type="ARBA" id="ARBA00022491"/>
    </source>
</evidence>
<dbReference type="PROSITE" id="PS00356">
    <property type="entry name" value="HTH_LACI_1"/>
    <property type="match status" value="1"/>
</dbReference>
<reference evidence="7 10" key="2">
    <citation type="submission" date="2019-07" db="EMBL/GenBank/DDBJ databases">
        <title>Whole genome shotgun sequence of Halolactibacillus miurensis NBRC 100873.</title>
        <authorList>
            <person name="Hosoyama A."/>
            <person name="Uohara A."/>
            <person name="Ohji S."/>
            <person name="Ichikawa N."/>
        </authorList>
    </citation>
    <scope>NUCLEOTIDE SEQUENCE [LARGE SCALE GENOMIC DNA]</scope>
    <source>
        <strain evidence="7 10">NBRC 100873</strain>
    </source>
</reference>
<dbReference type="SMART" id="SM00354">
    <property type="entry name" value="HTH_LACI"/>
    <property type="match status" value="1"/>
</dbReference>
<proteinExistence type="predicted"/>
<evidence type="ECO:0000256" key="1">
    <source>
        <dbReference type="ARBA" id="ARBA00019435"/>
    </source>
</evidence>
<evidence type="ECO:0000313" key="9">
    <source>
        <dbReference type="Proteomes" id="UP000199139"/>
    </source>
</evidence>
<dbReference type="Proteomes" id="UP000321773">
    <property type="component" value="Unassembled WGS sequence"/>
</dbReference>
<evidence type="ECO:0000313" key="10">
    <source>
        <dbReference type="Proteomes" id="UP000321773"/>
    </source>
</evidence>
<dbReference type="FunFam" id="1.10.260.40:FF:000002">
    <property type="entry name" value="HTH-type transcriptional repressor PurR"/>
    <property type="match status" value="1"/>
</dbReference>
<evidence type="ECO:0000259" key="6">
    <source>
        <dbReference type="PROSITE" id="PS50932"/>
    </source>
</evidence>
<dbReference type="InterPro" id="IPR001761">
    <property type="entry name" value="Peripla_BP/Lac1_sug-bd_dom"/>
</dbReference>
<dbReference type="OrthoDB" id="9796186at2"/>
<evidence type="ECO:0000313" key="7">
    <source>
        <dbReference type="EMBL" id="GEM05471.1"/>
    </source>
</evidence>
<keyword evidence="10" id="KW-1185">Reference proteome</keyword>
<keyword evidence="5" id="KW-0804">Transcription</keyword>
<dbReference type="Pfam" id="PF00532">
    <property type="entry name" value="Peripla_BP_1"/>
    <property type="match status" value="1"/>
</dbReference>
<dbReference type="CDD" id="cd01392">
    <property type="entry name" value="HTH_LacI"/>
    <property type="match status" value="1"/>
</dbReference>
<dbReference type="InterPro" id="IPR028082">
    <property type="entry name" value="Peripla_BP_I"/>
</dbReference>
<dbReference type="PRINTS" id="PR00036">
    <property type="entry name" value="HTHLACI"/>
</dbReference>
<organism evidence="8 9">
    <name type="scientific">Halolactibacillus miurensis</name>
    <dbReference type="NCBI Taxonomy" id="306541"/>
    <lineage>
        <taxon>Bacteria</taxon>
        <taxon>Bacillati</taxon>
        <taxon>Bacillota</taxon>
        <taxon>Bacilli</taxon>
        <taxon>Bacillales</taxon>
        <taxon>Bacillaceae</taxon>
        <taxon>Halolactibacillus</taxon>
    </lineage>
</organism>
<dbReference type="Proteomes" id="UP000199139">
    <property type="component" value="Unassembled WGS sequence"/>
</dbReference>
<keyword evidence="2" id="KW-0678">Repressor</keyword>
<evidence type="ECO:0000256" key="3">
    <source>
        <dbReference type="ARBA" id="ARBA00023015"/>
    </source>
</evidence>
<reference evidence="8 9" key="1">
    <citation type="submission" date="2016-10" db="EMBL/GenBank/DDBJ databases">
        <authorList>
            <person name="de Groot N.N."/>
        </authorList>
    </citation>
    <scope>NUCLEOTIDE SEQUENCE [LARGE SCALE GENOMIC DNA]</scope>
    <source>
        <strain evidence="8 9">DSM 17074</strain>
    </source>
</reference>
<dbReference type="SUPFAM" id="SSF53822">
    <property type="entry name" value="Periplasmic binding protein-like I"/>
    <property type="match status" value="1"/>
</dbReference>
<keyword evidence="4" id="KW-0238">DNA-binding</keyword>
<dbReference type="GO" id="GO:0003700">
    <property type="term" value="F:DNA-binding transcription factor activity"/>
    <property type="evidence" value="ECO:0007669"/>
    <property type="project" value="TreeGrafter"/>
</dbReference>
<dbReference type="CDD" id="cd06291">
    <property type="entry name" value="PBP1_Qymf-like"/>
    <property type="match status" value="1"/>
</dbReference>
<evidence type="ECO:0000313" key="8">
    <source>
        <dbReference type="EMBL" id="SFT03807.1"/>
    </source>
</evidence>
<dbReference type="EMBL" id="FPAI01000031">
    <property type="protein sequence ID" value="SFT03807.1"/>
    <property type="molecule type" value="Genomic_DNA"/>
</dbReference>
<gene>
    <name evidence="7" type="ORF">HMI01_24590</name>
    <name evidence="8" type="ORF">SAMN05421668_13113</name>
</gene>
<dbReference type="Gene3D" id="1.10.260.40">
    <property type="entry name" value="lambda repressor-like DNA-binding domains"/>
    <property type="match status" value="1"/>
</dbReference>
<keyword evidence="3" id="KW-0805">Transcription regulation</keyword>
<dbReference type="STRING" id="306541.SAMN05421668_13113"/>
<dbReference type="Pfam" id="PF00356">
    <property type="entry name" value="LacI"/>
    <property type="match status" value="1"/>
</dbReference>
<dbReference type="PROSITE" id="PS50932">
    <property type="entry name" value="HTH_LACI_2"/>
    <property type="match status" value="1"/>
</dbReference>
<evidence type="ECO:0000256" key="4">
    <source>
        <dbReference type="ARBA" id="ARBA00023125"/>
    </source>
</evidence>
<dbReference type="PANTHER" id="PTHR30146:SF95">
    <property type="entry name" value="RIBOSE OPERON REPRESSOR"/>
    <property type="match status" value="1"/>
</dbReference>
<dbReference type="GO" id="GO:0000976">
    <property type="term" value="F:transcription cis-regulatory region binding"/>
    <property type="evidence" value="ECO:0007669"/>
    <property type="project" value="TreeGrafter"/>
</dbReference>
<dbReference type="InterPro" id="IPR000843">
    <property type="entry name" value="HTH_LacI"/>
</dbReference>
<dbReference type="InterPro" id="IPR010982">
    <property type="entry name" value="Lambda_DNA-bd_dom_sf"/>
</dbReference>
<dbReference type="RefSeq" id="WP_089855431.1">
    <property type="nucleotide sequence ID" value="NZ_BJWJ01000035.1"/>
</dbReference>
<sequence>MVSIKDVAKEAGVSVTTVSRVMNNRGYIGEATREKVEAAIQSLNYSPNQIARSLLSNESHLIGLIVPEIRHPFFSEMVHWIEHYASQNNFKIIICNSVNDKDKESGYLQMLKEHRADGVIMCSHTLDIDVYKNLTIPIVSFDRIISSKIPYVASDNYHGGELATQHLIKKGCKKLLHIAGPLNFEMLSNRRFDAFQMTCSRNGIPWDVIEGANVESTFDDNYRFIEESLANKLNEFDGVFCSNDLMAYALTVYATRHNIKVPNELKIVGYDYNNYTRMLQSPKLTTIKQPIEQLAEQLITSLIKQMKNKDQPLTERAIFDVELIKGETT</sequence>
<feature type="domain" description="HTH lacI-type" evidence="6">
    <location>
        <begin position="2"/>
        <end position="56"/>
    </location>
</feature>
<accession>A0A1I6UR44</accession>
<name>A0A1I6UR44_9BACI</name>
<dbReference type="Gene3D" id="3.40.50.2300">
    <property type="match status" value="2"/>
</dbReference>
<dbReference type="SUPFAM" id="SSF47413">
    <property type="entry name" value="lambda repressor-like DNA-binding domains"/>
    <property type="match status" value="1"/>
</dbReference>
<dbReference type="EMBL" id="BJWJ01000035">
    <property type="protein sequence ID" value="GEM05471.1"/>
    <property type="molecule type" value="Genomic_DNA"/>
</dbReference>
<evidence type="ECO:0000256" key="5">
    <source>
        <dbReference type="ARBA" id="ARBA00023163"/>
    </source>
</evidence>
<dbReference type="AlphaFoldDB" id="A0A1I6UR44"/>
<dbReference type="PANTHER" id="PTHR30146">
    <property type="entry name" value="LACI-RELATED TRANSCRIPTIONAL REPRESSOR"/>
    <property type="match status" value="1"/>
</dbReference>